<sequence>GQWTRRKPCGQVSTACSRRHIEHPLPACCSHWLPTCLADIPDGF</sequence>
<reference evidence="1" key="1">
    <citation type="submission" date="2020-02" db="EMBL/GenBank/DDBJ databases">
        <authorList>
            <person name="Meier V. D."/>
        </authorList>
    </citation>
    <scope>NUCLEOTIDE SEQUENCE</scope>
    <source>
        <strain evidence="1">AVDCRST_MAG87</strain>
    </source>
</reference>
<dbReference type="AlphaFoldDB" id="A0A6J4VV16"/>
<organism evidence="1">
    <name type="scientific">uncultured Thermomicrobiales bacterium</name>
    <dbReference type="NCBI Taxonomy" id="1645740"/>
    <lineage>
        <taxon>Bacteria</taxon>
        <taxon>Pseudomonadati</taxon>
        <taxon>Thermomicrobiota</taxon>
        <taxon>Thermomicrobia</taxon>
        <taxon>Thermomicrobiales</taxon>
        <taxon>environmental samples</taxon>
    </lineage>
</organism>
<gene>
    <name evidence="1" type="ORF">AVDCRST_MAG87-3678</name>
</gene>
<evidence type="ECO:0000313" key="1">
    <source>
        <dbReference type="EMBL" id="CAA9583749.1"/>
    </source>
</evidence>
<accession>A0A6J4VV16</accession>
<feature type="non-terminal residue" evidence="1">
    <location>
        <position position="44"/>
    </location>
</feature>
<proteinExistence type="predicted"/>
<name>A0A6J4VV16_9BACT</name>
<feature type="non-terminal residue" evidence="1">
    <location>
        <position position="1"/>
    </location>
</feature>
<protein>
    <submittedName>
        <fullName evidence="1">Uncharacterized protein</fullName>
    </submittedName>
</protein>
<dbReference type="EMBL" id="CADCWJ010000812">
    <property type="protein sequence ID" value="CAA9583749.1"/>
    <property type="molecule type" value="Genomic_DNA"/>
</dbReference>